<feature type="compositionally biased region" description="Polar residues" evidence="1">
    <location>
        <begin position="1013"/>
        <end position="1031"/>
    </location>
</feature>
<sequence length="1970" mass="211018">MDLSLERDSSSALGSLFQQIINDLKNTSPLWEDFVTKATKLHQCLRAAIQAIAAYLDAFQKIADAATNSRGASKEIGTALTRVCLRHKAVESRLKTFTTAIMDCLVQPLQEKLEDWKRTVITIDKEHAKEYKRCRTELKKRSSDTLRLQKKARKGQSDTIQSLMDSHKQDVTLRRAELEEVEKKSLRSAMIEERLRYCTFVHMLQPVVKEECEVMSELGHLQEAMDSIALVTKEPSVLPQASEELIHDTKATMSLYPESPGGGSSSQGGCSNSLGSRKSSVCSISSMNSSGSSNSPGHHHYPRSLSQLISPAIRLKPGESSDSGFCSSPALTTQATTATSQSHAVSTWPPHSQDAVPVLPPASDRPHTISTAYEKGHQRPPLTVYTFQNPETILEGSGGSGSIPGTPNGTSGGAGSGANTPSTQKSPAGALSRPPLPVKPTRVRCSSLERPLSANNNRSTSNLLQRQCPSPIPAHITKELSAHHAQQQHMQQQQQQQLQQQHLQTTSPPPTYVNMSELANMAAAKITNQQQQQPVANLQQQHSIDSISSQFSNDSTASGYQLSQQQQSQHQSGVMVSANNNSSGSKTRSHSVSSSSASSNTPSLHSHPSIESGTIATPLVGQTPTPSSGSSTPQNHYSPLLTNSPSSTAAGTPSGGSVTSGMLSGFVYNVNSPTPPQSGTASVDSDVLKITETDAAGQQPTIIPAHETNAQQQQTSNTTNNNAMNNATCIESQTTPTETSEQTYTNATDSTVTANDTESPTIVENDERSRASVLQKASMFEKQAAAAAAAVTPGRSTVEAIYGTRRTPDEVYRAANTSAAGNHYQQPSPQQQQQQQQQQHVEQQEVDKSFEDSIQELNNLIGELDSFQREIDASKRATTATAPTPTADETVGDNCGDRPFPLIGTSSNSVVVVADSNQMSSNAKAITTLADTEAERVDTTTPLTVICPPRPPKSPQCASNQTSGCGTDLSDTASDDVAADVGSLTSINNNHNNNNNTKSSSNNNEHNTSLSSRESCATGGNDNNGRTLQQYNSDSELSRCYVSETSSLAGGYENPTFAHFATAVSSSSIAASSGVDEPADVGSVIGDNRSLMAVSSTTTADDCASHTSDTYQTPQQVADNGSDGGSNVVVIYDHQIPITPDIDYVKQNSEIVVLRTKDPLQQQLGRQEMRELTQLPTSLCAPHDGLAAPGAGMMSVLALSSSSLSCLGPTSPPHTATVAPAKQRLSSFRASSEQQLQLLGCGDNNNSGSELSLLRTPHHRHHQQYANAGTAQAQAACNEEGSRRVATPPNAHNMHADTIIRRKAAIPPPKPTLSIFNGQAADHNLSLEANASVRKSSNSSCRGSCEAVVERLTPAPAPPPPLLTKANFKADLDAKIRKQKLKLQLQHEQQQHHELLLQKQQLLQEQQQLQQHSPQSAGNNTNSSIYLSNHNHNHSNSNNTTTNNINTITTTTTTSGVGNGLGNRNSSSGASSNTHNNSNNNNCNAISLNKRSCSTAMSNATTTTSKTTTASASASSSNHLAFVVKAASSHHHTNASASSSLAGPQLVYQNASASVSSASAPASNSNINSANAKPNITPRPASLSGGVTRIARRSSVNTAKPPPPVRRSSSVTPSHNATGTAATQLPQQNQQQQQHYQHPQQLHHLHPHANQQPSPATTTTIQNSHYDTVDSLPPPPAYLLDSRQAQSSTPTPPPPSAVSASAIPSSSLKVAETVKALSAMRHKPASPNAIRHMQQQQQQLQHSHQSLQSFRTSSPGIYAQPKIVTSMSSFRSGSPAPTNDHHNQHHHVIPPTQPKTNPNLIAQLSARLSKQNQQQHTSDGIYGSTPNSPNHHNMHQQQQQQQHQHQHHQSEPVYMRNYTHPHHQQQQQMSSVATGSMHQQQNYDAGYASSNIEKAGSIRSKTKAEFLENLNAKLAKQGLSGRAFAVRNLINSKALPDPRICHESLMDQIKRGATLKRNQKINDRSAPKIH</sequence>
<feature type="compositionally biased region" description="Low complexity" evidence="1">
    <location>
        <begin position="1557"/>
        <end position="1572"/>
    </location>
</feature>
<dbReference type="Gene3D" id="1.20.1270.60">
    <property type="entry name" value="Arfaptin homology (AH) domain/BAR domain"/>
    <property type="match status" value="1"/>
</dbReference>
<name>A0ABM3JIQ4_BACDO</name>
<feature type="compositionally biased region" description="Low complexity" evidence="1">
    <location>
        <begin position="621"/>
        <end position="634"/>
    </location>
</feature>
<feature type="compositionally biased region" description="Low complexity" evidence="1">
    <location>
        <begin position="267"/>
        <end position="295"/>
    </location>
</feature>
<feature type="region of interest" description="Disordered" evidence="1">
    <location>
        <begin position="819"/>
        <end position="842"/>
    </location>
</feature>
<dbReference type="Proteomes" id="UP001652620">
    <property type="component" value="Chromosome 3"/>
</dbReference>
<feature type="compositionally biased region" description="Polar residues" evidence="1">
    <location>
        <begin position="1768"/>
        <end position="1777"/>
    </location>
</feature>
<feature type="compositionally biased region" description="Low complexity" evidence="1">
    <location>
        <begin position="1422"/>
        <end position="1483"/>
    </location>
</feature>
<feature type="compositionally biased region" description="Low complexity" evidence="1">
    <location>
        <begin position="825"/>
        <end position="841"/>
    </location>
</feature>
<reference evidence="4" key="1">
    <citation type="submission" date="2025-08" db="UniProtKB">
        <authorList>
            <consortium name="RefSeq"/>
        </authorList>
    </citation>
    <scope>IDENTIFICATION</scope>
    <source>
        <tissue evidence="4">Adult</tissue>
    </source>
</reference>
<feature type="compositionally biased region" description="Polar residues" evidence="1">
    <location>
        <begin position="750"/>
        <end position="762"/>
    </location>
</feature>
<feature type="region of interest" description="Disordered" evidence="1">
    <location>
        <begin position="253"/>
        <end position="303"/>
    </location>
</feature>
<protein>
    <submittedName>
        <fullName evidence="4">Pneumococcal serine-rich repeat protein isoform X26</fullName>
    </submittedName>
</protein>
<feature type="region of interest" description="Disordered" evidence="1">
    <location>
        <begin position="316"/>
        <end position="468"/>
    </location>
</feature>
<feature type="region of interest" description="Disordered" evidence="1">
    <location>
        <begin position="1768"/>
        <end position="1850"/>
    </location>
</feature>
<feature type="domain" description="IMD" evidence="2">
    <location>
        <begin position="1"/>
        <end position="252"/>
    </location>
</feature>
<feature type="compositionally biased region" description="Low complexity" evidence="1">
    <location>
        <begin position="642"/>
        <end position="657"/>
    </location>
</feature>
<feature type="region of interest" description="Disordered" evidence="1">
    <location>
        <begin position="1101"/>
        <end position="1122"/>
    </location>
</feature>
<evidence type="ECO:0000256" key="1">
    <source>
        <dbReference type="SAM" id="MobiDB-lite"/>
    </source>
</evidence>
<feature type="region of interest" description="Disordered" evidence="1">
    <location>
        <begin position="549"/>
        <end position="657"/>
    </location>
</feature>
<feature type="compositionally biased region" description="Low complexity" evidence="1">
    <location>
        <begin position="549"/>
        <end position="572"/>
    </location>
</feature>
<feature type="compositionally biased region" description="Polar residues" evidence="1">
    <location>
        <begin position="1794"/>
        <end position="1831"/>
    </location>
</feature>
<dbReference type="CDD" id="cd07643">
    <property type="entry name" value="I-BAR_IMD_MIM"/>
    <property type="match status" value="1"/>
</dbReference>
<keyword evidence="3" id="KW-1185">Reference proteome</keyword>
<proteinExistence type="predicted"/>
<gene>
    <name evidence="4" type="primary">LOC105228998</name>
</gene>
<organism evidence="3 4">
    <name type="scientific">Bactrocera dorsalis</name>
    <name type="common">Oriental fruit fly</name>
    <name type="synonym">Dacus dorsalis</name>
    <dbReference type="NCBI Taxonomy" id="27457"/>
    <lineage>
        <taxon>Eukaryota</taxon>
        <taxon>Metazoa</taxon>
        <taxon>Ecdysozoa</taxon>
        <taxon>Arthropoda</taxon>
        <taxon>Hexapoda</taxon>
        <taxon>Insecta</taxon>
        <taxon>Pterygota</taxon>
        <taxon>Neoptera</taxon>
        <taxon>Endopterygota</taxon>
        <taxon>Diptera</taxon>
        <taxon>Brachycera</taxon>
        <taxon>Muscomorpha</taxon>
        <taxon>Tephritoidea</taxon>
        <taxon>Tephritidae</taxon>
        <taxon>Bactrocera</taxon>
        <taxon>Bactrocera</taxon>
    </lineage>
</organism>
<feature type="compositionally biased region" description="Polar residues" evidence="1">
    <location>
        <begin position="453"/>
        <end position="468"/>
    </location>
</feature>
<evidence type="ECO:0000313" key="3">
    <source>
        <dbReference type="Proteomes" id="UP001652620"/>
    </source>
</evidence>
<dbReference type="RefSeq" id="XP_049309115.1">
    <property type="nucleotide sequence ID" value="XM_049453158.1"/>
</dbReference>
<dbReference type="InterPro" id="IPR030127">
    <property type="entry name" value="MTSS1/MTSS2"/>
</dbReference>
<feature type="region of interest" description="Disordered" evidence="1">
    <location>
        <begin position="1719"/>
        <end position="1740"/>
    </location>
</feature>
<dbReference type="InterPro" id="IPR027267">
    <property type="entry name" value="AH/BAR_dom_sf"/>
</dbReference>
<feature type="region of interest" description="Disordered" evidence="1">
    <location>
        <begin position="875"/>
        <end position="894"/>
    </location>
</feature>
<dbReference type="GeneID" id="105228998"/>
<feature type="compositionally biased region" description="Low complexity" evidence="1">
    <location>
        <begin position="877"/>
        <end position="887"/>
    </location>
</feature>
<feature type="compositionally biased region" description="Polar residues" evidence="1">
    <location>
        <begin position="956"/>
        <end position="965"/>
    </location>
</feature>
<feature type="compositionally biased region" description="Low complexity" evidence="1">
    <location>
        <begin position="983"/>
        <end position="1012"/>
    </location>
</feature>
<feature type="compositionally biased region" description="Low complexity" evidence="1">
    <location>
        <begin position="1624"/>
        <end position="1640"/>
    </location>
</feature>
<feature type="compositionally biased region" description="Polar residues" evidence="1">
    <location>
        <begin position="1654"/>
        <end position="1666"/>
    </location>
</feature>
<feature type="region of interest" description="Disordered" evidence="1">
    <location>
        <begin position="942"/>
        <end position="971"/>
    </location>
</feature>
<feature type="region of interest" description="Disordered" evidence="1">
    <location>
        <begin position="1557"/>
        <end position="1705"/>
    </location>
</feature>
<dbReference type="PROSITE" id="PS51338">
    <property type="entry name" value="IMD"/>
    <property type="match status" value="1"/>
</dbReference>
<dbReference type="Pfam" id="PF08397">
    <property type="entry name" value="IMD"/>
    <property type="match status" value="1"/>
</dbReference>
<dbReference type="SUPFAM" id="SSF103657">
    <property type="entry name" value="BAR/IMD domain-like"/>
    <property type="match status" value="1"/>
</dbReference>
<feature type="region of interest" description="Disordered" evidence="1">
    <location>
        <begin position="480"/>
        <end position="513"/>
    </location>
</feature>
<evidence type="ECO:0000259" key="2">
    <source>
        <dbReference type="PROSITE" id="PS51338"/>
    </source>
</evidence>
<accession>A0ABM3JIQ4</accession>
<dbReference type="PANTHER" id="PTHR15708">
    <property type="entry name" value="ACTIN BUNDLING/MISSING IN METASTASIS-RELATED"/>
    <property type="match status" value="1"/>
</dbReference>
<feature type="region of interest" description="Disordered" evidence="1">
    <location>
        <begin position="750"/>
        <end position="769"/>
    </location>
</feature>
<feature type="region of interest" description="Disordered" evidence="1">
    <location>
        <begin position="1406"/>
        <end position="1483"/>
    </location>
</feature>
<feature type="compositionally biased region" description="Low complexity" evidence="1">
    <location>
        <begin position="582"/>
        <end position="607"/>
    </location>
</feature>
<feature type="compositionally biased region" description="Low complexity" evidence="1">
    <location>
        <begin position="483"/>
        <end position="504"/>
    </location>
</feature>
<evidence type="ECO:0000313" key="4">
    <source>
        <dbReference type="RefSeq" id="XP_049309115.1"/>
    </source>
</evidence>
<dbReference type="PANTHER" id="PTHR15708:SF4">
    <property type="entry name" value="FI21477P1-RELATED"/>
    <property type="match status" value="1"/>
</dbReference>
<feature type="compositionally biased region" description="Low complexity" evidence="1">
    <location>
        <begin position="327"/>
        <end position="347"/>
    </location>
</feature>
<feature type="compositionally biased region" description="Polar residues" evidence="1">
    <location>
        <begin position="1101"/>
        <end position="1119"/>
    </location>
</feature>
<feature type="region of interest" description="Disordered" evidence="1">
    <location>
        <begin position="983"/>
        <end position="1031"/>
    </location>
</feature>
<dbReference type="InterPro" id="IPR013606">
    <property type="entry name" value="I-BAR_dom"/>
</dbReference>